<dbReference type="InterPro" id="IPR027417">
    <property type="entry name" value="P-loop_NTPase"/>
</dbReference>
<dbReference type="PANTHER" id="PTHR18884">
    <property type="entry name" value="SEPTIN"/>
    <property type="match status" value="1"/>
</dbReference>
<dbReference type="GO" id="GO:0005525">
    <property type="term" value="F:GTP binding"/>
    <property type="evidence" value="ECO:0007669"/>
    <property type="project" value="UniProtKB-KW"/>
</dbReference>
<dbReference type="Gene3D" id="3.40.50.300">
    <property type="entry name" value="P-loop containing nucleotide triphosphate hydrolases"/>
    <property type="match status" value="1"/>
</dbReference>
<feature type="region of interest" description="Disordered" evidence="4">
    <location>
        <begin position="1"/>
        <end position="38"/>
    </location>
</feature>
<dbReference type="GO" id="GO:0032156">
    <property type="term" value="C:septin cytoskeleton"/>
    <property type="evidence" value="ECO:0007669"/>
    <property type="project" value="UniProtKB-ARBA"/>
</dbReference>
<dbReference type="SUPFAM" id="SSF52540">
    <property type="entry name" value="P-loop containing nucleoside triphosphate hydrolases"/>
    <property type="match status" value="1"/>
</dbReference>
<dbReference type="VEuPathDB" id="FungiDB:SPPG_08724"/>
<keyword evidence="1 3" id="KW-0547">Nucleotide-binding</keyword>
<dbReference type="STRING" id="645134.A0A0L0H4E9"/>
<dbReference type="PROSITE" id="PS51719">
    <property type="entry name" value="G_SEPTIN"/>
    <property type="match status" value="1"/>
</dbReference>
<evidence type="ECO:0000256" key="2">
    <source>
        <dbReference type="ARBA" id="ARBA00023134"/>
    </source>
</evidence>
<feature type="domain" description="Septin-type G" evidence="5">
    <location>
        <begin position="45"/>
        <end position="361"/>
    </location>
</feature>
<dbReference type="RefSeq" id="XP_016603899.1">
    <property type="nucleotide sequence ID" value="XM_016756879.1"/>
</dbReference>
<dbReference type="Proteomes" id="UP000053201">
    <property type="component" value="Unassembled WGS sequence"/>
</dbReference>
<feature type="compositionally biased region" description="Polar residues" evidence="4">
    <location>
        <begin position="23"/>
        <end position="35"/>
    </location>
</feature>
<protein>
    <recommendedName>
        <fullName evidence="5">Septin-type G domain-containing protein</fullName>
    </recommendedName>
</protein>
<organism evidence="6 7">
    <name type="scientific">Spizellomyces punctatus (strain DAOM BR117)</name>
    <dbReference type="NCBI Taxonomy" id="645134"/>
    <lineage>
        <taxon>Eukaryota</taxon>
        <taxon>Fungi</taxon>
        <taxon>Fungi incertae sedis</taxon>
        <taxon>Chytridiomycota</taxon>
        <taxon>Chytridiomycota incertae sedis</taxon>
        <taxon>Chytridiomycetes</taxon>
        <taxon>Spizellomycetales</taxon>
        <taxon>Spizellomycetaceae</taxon>
        <taxon>Spizellomyces</taxon>
    </lineage>
</organism>
<feature type="compositionally biased region" description="Basic and acidic residues" evidence="4">
    <location>
        <begin position="8"/>
        <end position="19"/>
    </location>
</feature>
<reference evidence="6 7" key="1">
    <citation type="submission" date="2009-08" db="EMBL/GenBank/DDBJ databases">
        <title>The Genome Sequence of Spizellomyces punctatus strain DAOM BR117.</title>
        <authorList>
            <consortium name="The Broad Institute Genome Sequencing Platform"/>
            <person name="Russ C."/>
            <person name="Cuomo C."/>
            <person name="Shea T."/>
            <person name="Young S.K."/>
            <person name="Zeng Q."/>
            <person name="Koehrsen M."/>
            <person name="Haas B."/>
            <person name="Borodovsky M."/>
            <person name="Guigo R."/>
            <person name="Alvarado L."/>
            <person name="Berlin A."/>
            <person name="Bochicchio J."/>
            <person name="Borenstein D."/>
            <person name="Chapman S."/>
            <person name="Chen Z."/>
            <person name="Engels R."/>
            <person name="Freedman E."/>
            <person name="Gellesch M."/>
            <person name="Goldberg J."/>
            <person name="Griggs A."/>
            <person name="Gujja S."/>
            <person name="Heiman D."/>
            <person name="Hepburn T."/>
            <person name="Howarth C."/>
            <person name="Jen D."/>
            <person name="Larson L."/>
            <person name="Lewis B."/>
            <person name="Mehta T."/>
            <person name="Park D."/>
            <person name="Pearson M."/>
            <person name="Roberts A."/>
            <person name="Saif S."/>
            <person name="Shenoy N."/>
            <person name="Sisk P."/>
            <person name="Stolte C."/>
            <person name="Sykes S."/>
            <person name="Thomson T."/>
            <person name="Walk T."/>
            <person name="White J."/>
            <person name="Yandava C."/>
            <person name="Burger G."/>
            <person name="Gray M.W."/>
            <person name="Holland P.W.H."/>
            <person name="King N."/>
            <person name="Lang F.B.F."/>
            <person name="Roger A.J."/>
            <person name="Ruiz-Trillo I."/>
            <person name="Lander E."/>
            <person name="Nusbaum C."/>
        </authorList>
    </citation>
    <scope>NUCLEOTIDE SEQUENCE [LARGE SCALE GENOMIC DNA]</scope>
    <source>
        <strain evidence="6 7">DAOM BR117</strain>
    </source>
</reference>
<comment type="similarity">
    <text evidence="3">Belongs to the TRAFAC class TrmE-Era-EngA-EngB-Septin-like GTPase superfamily. Septin GTPase family.</text>
</comment>
<dbReference type="PIRSF" id="PIRSF006698">
    <property type="entry name" value="Septin"/>
    <property type="match status" value="1"/>
</dbReference>
<keyword evidence="7" id="KW-1185">Reference proteome</keyword>
<dbReference type="eggNOG" id="KOG2655">
    <property type="taxonomic scope" value="Eukaryota"/>
</dbReference>
<evidence type="ECO:0000259" key="5">
    <source>
        <dbReference type="PROSITE" id="PS51719"/>
    </source>
</evidence>
<dbReference type="InterPro" id="IPR030379">
    <property type="entry name" value="G_SEPTIN_dom"/>
</dbReference>
<name>A0A0L0H4E9_SPIPD</name>
<dbReference type="EMBL" id="KQ257474">
    <property type="protein sequence ID" value="KNC95859.1"/>
    <property type="molecule type" value="Genomic_DNA"/>
</dbReference>
<evidence type="ECO:0000256" key="3">
    <source>
        <dbReference type="RuleBase" id="RU004560"/>
    </source>
</evidence>
<gene>
    <name evidence="6" type="ORF">SPPG_08724</name>
</gene>
<dbReference type="Pfam" id="PF00735">
    <property type="entry name" value="Septin"/>
    <property type="match status" value="1"/>
</dbReference>
<accession>A0A0L0H4E9</accession>
<dbReference type="GO" id="GO:0005938">
    <property type="term" value="C:cell cortex"/>
    <property type="evidence" value="ECO:0007669"/>
    <property type="project" value="UniProtKB-ARBA"/>
</dbReference>
<keyword evidence="2 3" id="KW-0342">GTP-binding</keyword>
<dbReference type="OrthoDB" id="416553at2759"/>
<evidence type="ECO:0000313" key="7">
    <source>
        <dbReference type="Proteomes" id="UP000053201"/>
    </source>
</evidence>
<dbReference type="InParanoid" id="A0A0L0H4E9"/>
<proteinExistence type="inferred from homology"/>
<evidence type="ECO:0000256" key="4">
    <source>
        <dbReference type="SAM" id="MobiDB-lite"/>
    </source>
</evidence>
<evidence type="ECO:0000256" key="1">
    <source>
        <dbReference type="ARBA" id="ARBA00022741"/>
    </source>
</evidence>
<evidence type="ECO:0000313" key="6">
    <source>
        <dbReference type="EMBL" id="KNC95859.1"/>
    </source>
</evidence>
<dbReference type="GeneID" id="27691867"/>
<dbReference type="AlphaFoldDB" id="A0A0L0H4E9"/>
<sequence>MLNSDQDFVGRRIIHDQRATGRKTGTQPTMTQITSPPRVRARRNNAHQFNLMVAGHAFSGKTAYIKTLYDTLDIKAICPDDGEQVTEILPPDDITAPTASAARIEFEIEQPGERISLRIIDTPGLPIPRNIHKDQDHNEKHVKVAKPFVTSLVSYLEAQFEATLLEESKVRRNPKSPDFQIHACLYFLDPQVCFACRGITAIDRYALEQLCSRVNVIVCFAKADLLTVRRLRTLRNLVVEDLARFGIPVFAFPEDPDVEYDKDAIELNEELRAMLPFAIVNAEEPELEDDAPVDDDASIRKTESPRILGREYPWGIVEVQNPSHCDFLRVKETLFITHLHELKLLTRELYYEQWRTEKLLEVRTSVLNGSIDRRDSFATTLTAETVKTRNMEEEIADEMRERRLKSDH</sequence>
<dbReference type="InterPro" id="IPR016491">
    <property type="entry name" value="Septin"/>
</dbReference>